<comment type="subcellular location">
    <subcellularLocation>
        <location evidence="1">Cytoplasm</location>
        <location evidence="1">Cytoskeleton</location>
        <location evidence="1">Flagellum axoneme</location>
    </subcellularLocation>
</comment>
<reference evidence="8" key="1">
    <citation type="submission" date="2016-05" db="EMBL/GenBank/DDBJ databases">
        <authorList>
            <person name="Lavstsen T."/>
            <person name="Jespersen J.S."/>
        </authorList>
    </citation>
    <scope>NUCLEOTIDE SEQUENCE</scope>
    <source>
        <tissue evidence="8">Brain</tissue>
    </source>
</reference>
<evidence type="ECO:0000256" key="2">
    <source>
        <dbReference type="ARBA" id="ARBA00022846"/>
    </source>
</evidence>
<evidence type="ECO:0000256" key="6">
    <source>
        <dbReference type="SAM" id="Coils"/>
    </source>
</evidence>
<dbReference type="EMBL" id="HADW01020595">
    <property type="protein sequence ID" value="SBP21995.1"/>
    <property type="molecule type" value="Transcribed_RNA"/>
</dbReference>
<keyword evidence="4" id="KW-0969">Cilium</keyword>
<dbReference type="GO" id="GO:0005858">
    <property type="term" value="C:axonemal dynein complex"/>
    <property type="evidence" value="ECO:0007669"/>
    <property type="project" value="InterPro"/>
</dbReference>
<evidence type="ECO:0000256" key="1">
    <source>
        <dbReference type="ARBA" id="ARBA00004611"/>
    </source>
</evidence>
<feature type="non-terminal residue" evidence="8">
    <location>
        <position position="1"/>
    </location>
</feature>
<feature type="coiled-coil region" evidence="6">
    <location>
        <begin position="223"/>
        <end position="260"/>
    </location>
</feature>
<gene>
    <name evidence="8" type="primary">CCDC164</name>
</gene>
<dbReference type="PANTHER" id="PTHR21625">
    <property type="entry name" value="NYD-SP28 PROTEIN"/>
    <property type="match status" value="1"/>
</dbReference>
<dbReference type="Pfam" id="PF14772">
    <property type="entry name" value="NYD-SP28"/>
    <property type="match status" value="1"/>
</dbReference>
<feature type="non-terminal residue" evidence="8">
    <location>
        <position position="265"/>
    </location>
</feature>
<evidence type="ECO:0000313" key="8">
    <source>
        <dbReference type="EMBL" id="SBP21995.1"/>
    </source>
</evidence>
<dbReference type="GO" id="GO:0070286">
    <property type="term" value="P:axonemal dynein complex assembly"/>
    <property type="evidence" value="ECO:0007669"/>
    <property type="project" value="InterPro"/>
</dbReference>
<dbReference type="GO" id="GO:0003352">
    <property type="term" value="P:regulation of cilium movement"/>
    <property type="evidence" value="ECO:0007669"/>
    <property type="project" value="TreeGrafter"/>
</dbReference>
<accession>A0A1A7XW46</accession>
<dbReference type="InterPro" id="IPR039750">
    <property type="entry name" value="DRC1/DRC2"/>
</dbReference>
<name>A0A1A7XW46_9TELE</name>
<keyword evidence="2" id="KW-0282">Flagellum</keyword>
<feature type="coiled-coil region" evidence="6">
    <location>
        <begin position="72"/>
        <end position="114"/>
    </location>
</feature>
<feature type="domain" description="Dynein regulatory complex protein 1/2 N-terminal" evidence="7">
    <location>
        <begin position="4"/>
        <end position="104"/>
    </location>
</feature>
<dbReference type="AlphaFoldDB" id="A0A1A7XW46"/>
<organism evidence="8">
    <name type="scientific">Iconisemion striatum</name>
    <dbReference type="NCBI Taxonomy" id="60296"/>
    <lineage>
        <taxon>Eukaryota</taxon>
        <taxon>Metazoa</taxon>
        <taxon>Chordata</taxon>
        <taxon>Craniata</taxon>
        <taxon>Vertebrata</taxon>
        <taxon>Euteleostomi</taxon>
        <taxon>Actinopterygii</taxon>
        <taxon>Neopterygii</taxon>
        <taxon>Teleostei</taxon>
        <taxon>Neoteleostei</taxon>
        <taxon>Acanthomorphata</taxon>
        <taxon>Ovalentaria</taxon>
        <taxon>Atherinomorphae</taxon>
        <taxon>Cyprinodontiformes</taxon>
        <taxon>Nothobranchiidae</taxon>
        <taxon>Iconisemion</taxon>
    </lineage>
</organism>
<sequence>RQIAADLSVVQQRIRLKVSQECRVDLLENEGKLGREKFDEFLREFEKFEDKLTCKEQRELFSNQKQLCITMLQDKQDLIKDLQQMLRLKDEQYVKNLRKNAEDVDLMIKESEDQIETLIKACRDNLTKAEMDHQQEMKSMFSHAMTKQEQDLKAHHDNEFQRCIEERQRFMDNVEKDHKLSLQFAYDEKARLLGLISEKQALVAEIQQYKGKAVVDTLQITERKEQQKLLSNHEERKRMLKRHQAAVNKLKVIYAKQQKEAKEQN</sequence>
<dbReference type="PANTHER" id="PTHR21625:SF1">
    <property type="entry name" value="DYNEIN REGULATORY COMPLEX PROTEIN 1"/>
    <property type="match status" value="1"/>
</dbReference>
<dbReference type="InterPro" id="IPR039505">
    <property type="entry name" value="DRC1/2_N"/>
</dbReference>
<keyword evidence="3 6" id="KW-0175">Coiled coil</keyword>
<reference evidence="8" key="2">
    <citation type="submission" date="2016-06" db="EMBL/GenBank/DDBJ databases">
        <title>The genome of a short-lived fish provides insights into sex chromosome evolution and the genetic control of aging.</title>
        <authorList>
            <person name="Reichwald K."/>
            <person name="Felder M."/>
            <person name="Petzold A."/>
            <person name="Koch P."/>
            <person name="Groth M."/>
            <person name="Platzer M."/>
        </authorList>
    </citation>
    <scope>NUCLEOTIDE SEQUENCE</scope>
    <source>
        <tissue evidence="8">Brain</tissue>
    </source>
</reference>
<dbReference type="GO" id="GO:0060285">
    <property type="term" value="P:cilium-dependent cell motility"/>
    <property type="evidence" value="ECO:0007669"/>
    <property type="project" value="TreeGrafter"/>
</dbReference>
<evidence type="ECO:0000256" key="4">
    <source>
        <dbReference type="ARBA" id="ARBA00023069"/>
    </source>
</evidence>
<evidence type="ECO:0000259" key="7">
    <source>
        <dbReference type="Pfam" id="PF14772"/>
    </source>
</evidence>
<proteinExistence type="predicted"/>
<protein>
    <submittedName>
        <fullName evidence="8">Coiled-coil domain containing 164</fullName>
    </submittedName>
</protein>
<evidence type="ECO:0000256" key="5">
    <source>
        <dbReference type="ARBA" id="ARBA00023273"/>
    </source>
</evidence>
<keyword evidence="5" id="KW-0966">Cell projection</keyword>
<evidence type="ECO:0000256" key="3">
    <source>
        <dbReference type="ARBA" id="ARBA00023054"/>
    </source>
</evidence>